<feature type="domain" description="NolW-like" evidence="3">
    <location>
        <begin position="365"/>
        <end position="427"/>
    </location>
</feature>
<feature type="coiled-coil region" evidence="1">
    <location>
        <begin position="518"/>
        <end position="545"/>
    </location>
</feature>
<dbReference type="InterPro" id="IPR005644">
    <property type="entry name" value="NolW-like"/>
</dbReference>
<dbReference type="Proteomes" id="UP000187735">
    <property type="component" value="Chromosome"/>
</dbReference>
<dbReference type="AlphaFoldDB" id="A0A1P8WLI4"/>
<gene>
    <name evidence="4" type="ORF">Fuma_04561</name>
</gene>
<proteinExistence type="predicted"/>
<keyword evidence="1" id="KW-0175">Coiled coil</keyword>
<dbReference type="Gene3D" id="3.30.1370.120">
    <property type="match status" value="1"/>
</dbReference>
<evidence type="ECO:0000256" key="2">
    <source>
        <dbReference type="SAM" id="MobiDB-lite"/>
    </source>
</evidence>
<evidence type="ECO:0000313" key="5">
    <source>
        <dbReference type="Proteomes" id="UP000187735"/>
    </source>
</evidence>
<accession>A0A1P8WLI4</accession>
<dbReference type="RefSeq" id="WP_077026146.1">
    <property type="nucleotide sequence ID" value="NZ_CP017641.1"/>
</dbReference>
<evidence type="ECO:0000256" key="1">
    <source>
        <dbReference type="SAM" id="Coils"/>
    </source>
</evidence>
<evidence type="ECO:0000313" key="4">
    <source>
        <dbReference type="EMBL" id="APZ94910.1"/>
    </source>
</evidence>
<dbReference type="STRING" id="1891926.Fuma_04561"/>
<dbReference type="EMBL" id="CP017641">
    <property type="protein sequence ID" value="APZ94910.1"/>
    <property type="molecule type" value="Genomic_DNA"/>
</dbReference>
<dbReference type="KEGG" id="fmr:Fuma_04561"/>
<feature type="compositionally biased region" description="Polar residues" evidence="2">
    <location>
        <begin position="341"/>
        <end position="359"/>
    </location>
</feature>
<name>A0A1P8WLI4_9PLAN</name>
<organism evidence="4 5">
    <name type="scientific">Fuerstiella marisgermanici</name>
    <dbReference type="NCBI Taxonomy" id="1891926"/>
    <lineage>
        <taxon>Bacteria</taxon>
        <taxon>Pseudomonadati</taxon>
        <taxon>Planctomycetota</taxon>
        <taxon>Planctomycetia</taxon>
        <taxon>Planctomycetales</taxon>
        <taxon>Planctomycetaceae</taxon>
        <taxon>Fuerstiella</taxon>
    </lineage>
</organism>
<keyword evidence="5" id="KW-1185">Reference proteome</keyword>
<sequence>MFIKFMSVAFVGCLTVLAQETSSQTESFKRPDNKAALTPIRPMVAPLLEADENSQEGDSKVKRELHVAVALVQKDWTEAINNNAPVLEELKQLYEGVDMSALGGELPDVAPELILPESRVAVFSYADYAKLIVRLRDLKLIESVKTEPVEDSEQEEFGPYSFERVEVSGLKVVPEGKVVPKSSLRPFTREAGSWSIGVGTDIRNQNSVICDPKYIRFIETDWPTSSELVDRQPLWSNHFGSRFDLLPGKVAVLRWSSEGQMRAGAGGTGRGGFRASNGDGAKDDTTFPIIVILNGDELPAPNIAHVGWSKPLKTIAPSRFDYNATSTSIRREESKNRTFPKLSSASAGSVFQNNENDSTPPERLTKVFRLQQIDVSEAAKLLEQLFANGSGVRLAPDIRTNSLLMSGPDEALNEMEEVLNTVDVPPTGTKKAADAKGKSVQMEMGPGGTMILSGSKDNVEAAEQMLSQMSSKQLADRSRELEDKASALTRDYAVGGESNKKDVEKLKRTVTEDFEVRQRLQLAEIEFLKARLDDLERRVRQKQKLKSLIIDRRIEALLSKPDKQNTDQKPRLRR</sequence>
<reference evidence="4 5" key="1">
    <citation type="journal article" date="2016" name="Front. Microbiol.">
        <title>Fuerstia marisgermanicae gen. nov., sp. nov., an Unusual Member of the Phylum Planctomycetes from the German Wadden Sea.</title>
        <authorList>
            <person name="Kohn T."/>
            <person name="Heuer A."/>
            <person name="Jogler M."/>
            <person name="Vollmers J."/>
            <person name="Boedeker C."/>
            <person name="Bunk B."/>
            <person name="Rast P."/>
            <person name="Borchert D."/>
            <person name="Glockner I."/>
            <person name="Freese H.M."/>
            <person name="Klenk H.P."/>
            <person name="Overmann J."/>
            <person name="Kaster A.K."/>
            <person name="Rohde M."/>
            <person name="Wiegand S."/>
            <person name="Jogler C."/>
        </authorList>
    </citation>
    <scope>NUCLEOTIDE SEQUENCE [LARGE SCALE GENOMIC DNA]</scope>
    <source>
        <strain evidence="4 5">NH11</strain>
    </source>
</reference>
<feature type="region of interest" description="Disordered" evidence="2">
    <location>
        <begin position="327"/>
        <end position="361"/>
    </location>
</feature>
<dbReference type="InterPro" id="IPR038591">
    <property type="entry name" value="NolW-like_sf"/>
</dbReference>
<evidence type="ECO:0000259" key="3">
    <source>
        <dbReference type="Pfam" id="PF03958"/>
    </source>
</evidence>
<protein>
    <submittedName>
        <fullName evidence="4">Phage assembly protein</fullName>
    </submittedName>
</protein>
<dbReference type="Pfam" id="PF03958">
    <property type="entry name" value="Secretin_N"/>
    <property type="match status" value="1"/>
</dbReference>